<evidence type="ECO:0000256" key="1">
    <source>
        <dbReference type="ARBA" id="ARBA00005187"/>
    </source>
</evidence>
<dbReference type="InterPro" id="IPR029055">
    <property type="entry name" value="Ntn_hydrolases_N"/>
</dbReference>
<evidence type="ECO:0000256" key="7">
    <source>
        <dbReference type="PIRSR" id="PIRSR001589-3"/>
    </source>
</evidence>
<comment type="catalytic activity">
    <reaction evidence="6">
        <text>L-aspartate + L-glutamine + ATP + H2O = L-asparagine + L-glutamate + AMP + diphosphate + H(+)</text>
        <dbReference type="Rhea" id="RHEA:12228"/>
        <dbReference type="ChEBI" id="CHEBI:15377"/>
        <dbReference type="ChEBI" id="CHEBI:15378"/>
        <dbReference type="ChEBI" id="CHEBI:29985"/>
        <dbReference type="ChEBI" id="CHEBI:29991"/>
        <dbReference type="ChEBI" id="CHEBI:30616"/>
        <dbReference type="ChEBI" id="CHEBI:33019"/>
        <dbReference type="ChEBI" id="CHEBI:58048"/>
        <dbReference type="ChEBI" id="CHEBI:58359"/>
        <dbReference type="ChEBI" id="CHEBI:456215"/>
        <dbReference type="EC" id="6.3.5.4"/>
    </reaction>
</comment>
<dbReference type="SUPFAM" id="SSF52402">
    <property type="entry name" value="Adenine nucleotide alpha hydrolases-like"/>
    <property type="match status" value="1"/>
</dbReference>
<proteinExistence type="inferred from homology"/>
<name>A0A518DPQ5_9BACT</name>
<evidence type="ECO:0000259" key="8">
    <source>
        <dbReference type="Pfam" id="PF00733"/>
    </source>
</evidence>
<evidence type="ECO:0000313" key="11">
    <source>
        <dbReference type="Proteomes" id="UP000317648"/>
    </source>
</evidence>
<feature type="domain" description="Glutamine amidotransferase type-2" evidence="9">
    <location>
        <begin position="86"/>
        <end position="144"/>
    </location>
</feature>
<dbReference type="GO" id="GO:0005829">
    <property type="term" value="C:cytosol"/>
    <property type="evidence" value="ECO:0007669"/>
    <property type="project" value="TreeGrafter"/>
</dbReference>
<evidence type="ECO:0000259" key="9">
    <source>
        <dbReference type="Pfam" id="PF13537"/>
    </source>
</evidence>
<dbReference type="EC" id="6.3.5.4" evidence="3"/>
<dbReference type="OrthoDB" id="9763290at2"/>
<sequence>MSVLLGFLGEPDSALLQQMDAALRRRASGERQEVIGPQSSLATRYQESHHRAVLRTAGVCQIDKFTFAAVGSFWGPAAPASLEELARRYQQQGPDFVQGLLGAFVMAIVDQGELHLFRDGAGARTLFYGRNGPRMLFAVEPKGIWQTAGFDRRLRPAAVAEYLSFSFIPGERTLLEGLHELPAGSRLQVKACGETRLTRYFRFEDFEPPDPGATEADWVRLFRETHRQAVADRLDLDRPAAVFLSGGLDSSVVTAELVQQTRQPVHSFAIHFGAKYPHELPFAREVAEHCGTTHHEVLIEPKRFLPRLREMIWQLDDVIGDPITMPNYELSAHVSQDFSAVFNGEGGDPLFGGPKNIPMLLHHWYGVPDRSKNFREQLYLESYRRGYDELSRLLSPEFRRQIDFEADLEQILTPYFQCEKPSAFLDKLMAINVRLKGAHLILPKVERMTGAWGVTPLSPLFDERLVRLAFQLPGLLKLQAGVEKIVIKKAYANDLPAAIINRPKSGMRVPVHFWFQSEMRKYARRILSPKAVRQAGIFDPARVKQLLDYNIEEGPGRYGLRLWMLLTFEIYRRMVFEGETV</sequence>
<dbReference type="CDD" id="cd01991">
    <property type="entry name" value="Asn_synthase_B_C"/>
    <property type="match status" value="1"/>
</dbReference>
<dbReference type="InterPro" id="IPR001962">
    <property type="entry name" value="Asn_synthase"/>
</dbReference>
<dbReference type="SUPFAM" id="SSF56235">
    <property type="entry name" value="N-terminal nucleophile aminohydrolases (Ntn hydrolases)"/>
    <property type="match status" value="1"/>
</dbReference>
<dbReference type="KEGG" id="lcre:Pla8534_15970"/>
<keyword evidence="11" id="KW-1185">Reference proteome</keyword>
<evidence type="ECO:0000313" key="10">
    <source>
        <dbReference type="EMBL" id="QDU93814.1"/>
    </source>
</evidence>
<accession>A0A518DPQ5</accession>
<evidence type="ECO:0000256" key="5">
    <source>
        <dbReference type="ARBA" id="ARBA00022840"/>
    </source>
</evidence>
<dbReference type="PIRSF" id="PIRSF001589">
    <property type="entry name" value="Asn_synthetase_glu-h"/>
    <property type="match status" value="1"/>
</dbReference>
<evidence type="ECO:0000256" key="6">
    <source>
        <dbReference type="ARBA" id="ARBA00048741"/>
    </source>
</evidence>
<evidence type="ECO:0000256" key="3">
    <source>
        <dbReference type="ARBA" id="ARBA00012737"/>
    </source>
</evidence>
<keyword evidence="10" id="KW-0436">Ligase</keyword>
<dbReference type="Pfam" id="PF00733">
    <property type="entry name" value="Asn_synthase"/>
    <property type="match status" value="1"/>
</dbReference>
<dbReference type="InterPro" id="IPR051786">
    <property type="entry name" value="ASN_synthetase/amidase"/>
</dbReference>
<organism evidence="10 11">
    <name type="scientific">Lignipirellula cremea</name>
    <dbReference type="NCBI Taxonomy" id="2528010"/>
    <lineage>
        <taxon>Bacteria</taxon>
        <taxon>Pseudomonadati</taxon>
        <taxon>Planctomycetota</taxon>
        <taxon>Planctomycetia</taxon>
        <taxon>Pirellulales</taxon>
        <taxon>Pirellulaceae</taxon>
        <taxon>Lignipirellula</taxon>
    </lineage>
</organism>
<dbReference type="PANTHER" id="PTHR43284:SF1">
    <property type="entry name" value="ASPARAGINE SYNTHETASE"/>
    <property type="match status" value="1"/>
</dbReference>
<feature type="domain" description="Asparagine synthetase" evidence="8">
    <location>
        <begin position="222"/>
        <end position="570"/>
    </location>
</feature>
<dbReference type="GO" id="GO:0005524">
    <property type="term" value="F:ATP binding"/>
    <property type="evidence" value="ECO:0007669"/>
    <property type="project" value="UniProtKB-KW"/>
</dbReference>
<dbReference type="Gene3D" id="3.40.50.620">
    <property type="entry name" value="HUPs"/>
    <property type="match status" value="1"/>
</dbReference>
<dbReference type="Pfam" id="PF13537">
    <property type="entry name" value="GATase_7"/>
    <property type="match status" value="1"/>
</dbReference>
<evidence type="ECO:0000256" key="4">
    <source>
        <dbReference type="ARBA" id="ARBA00022741"/>
    </source>
</evidence>
<keyword evidence="4" id="KW-0547">Nucleotide-binding</keyword>
<keyword evidence="5" id="KW-0067">ATP-binding</keyword>
<comment type="pathway">
    <text evidence="1">Amino-acid biosynthesis; L-asparagine biosynthesis; L-asparagine from L-aspartate (L-Gln route): step 1/1.</text>
</comment>
<dbReference type="AlphaFoldDB" id="A0A518DPQ5"/>
<dbReference type="PANTHER" id="PTHR43284">
    <property type="entry name" value="ASPARAGINE SYNTHETASE (GLUTAMINE-HYDROLYZING)"/>
    <property type="match status" value="1"/>
</dbReference>
<comment type="similarity">
    <text evidence="2">Belongs to the asparagine synthetase family.</text>
</comment>
<dbReference type="InterPro" id="IPR006426">
    <property type="entry name" value="Asn_synth_AEB"/>
</dbReference>
<dbReference type="Gene3D" id="3.60.20.10">
    <property type="entry name" value="Glutamine Phosphoribosylpyrophosphate, subunit 1, domain 1"/>
    <property type="match status" value="1"/>
</dbReference>
<dbReference type="EMBL" id="CP036433">
    <property type="protein sequence ID" value="QDU93814.1"/>
    <property type="molecule type" value="Genomic_DNA"/>
</dbReference>
<dbReference type="RefSeq" id="WP_145051144.1">
    <property type="nucleotide sequence ID" value="NZ_CP036433.1"/>
</dbReference>
<dbReference type="InterPro" id="IPR017932">
    <property type="entry name" value="GATase_2_dom"/>
</dbReference>
<dbReference type="InterPro" id="IPR014729">
    <property type="entry name" value="Rossmann-like_a/b/a_fold"/>
</dbReference>
<reference evidence="10 11" key="1">
    <citation type="submission" date="2019-02" db="EMBL/GenBank/DDBJ databases">
        <title>Deep-cultivation of Planctomycetes and their phenomic and genomic characterization uncovers novel biology.</title>
        <authorList>
            <person name="Wiegand S."/>
            <person name="Jogler M."/>
            <person name="Boedeker C."/>
            <person name="Pinto D."/>
            <person name="Vollmers J."/>
            <person name="Rivas-Marin E."/>
            <person name="Kohn T."/>
            <person name="Peeters S.H."/>
            <person name="Heuer A."/>
            <person name="Rast P."/>
            <person name="Oberbeckmann S."/>
            <person name="Bunk B."/>
            <person name="Jeske O."/>
            <person name="Meyerdierks A."/>
            <person name="Storesund J.E."/>
            <person name="Kallscheuer N."/>
            <person name="Luecker S."/>
            <person name="Lage O.M."/>
            <person name="Pohl T."/>
            <person name="Merkel B.J."/>
            <person name="Hornburger P."/>
            <person name="Mueller R.-W."/>
            <person name="Bruemmer F."/>
            <person name="Labrenz M."/>
            <person name="Spormann A.M."/>
            <person name="Op den Camp H."/>
            <person name="Overmann J."/>
            <person name="Amann R."/>
            <person name="Jetten M.S.M."/>
            <person name="Mascher T."/>
            <person name="Medema M.H."/>
            <person name="Devos D.P."/>
            <person name="Kaster A.-K."/>
            <person name="Ovreas L."/>
            <person name="Rohde M."/>
            <person name="Galperin M.Y."/>
            <person name="Jogler C."/>
        </authorList>
    </citation>
    <scope>NUCLEOTIDE SEQUENCE [LARGE SCALE GENOMIC DNA]</scope>
    <source>
        <strain evidence="10 11">Pla85_3_4</strain>
    </source>
</reference>
<protein>
    <recommendedName>
        <fullName evidence="3">asparagine synthase (glutamine-hydrolyzing)</fullName>
        <ecNumber evidence="3">6.3.5.4</ecNumber>
    </recommendedName>
</protein>
<dbReference type="GO" id="GO:0006529">
    <property type="term" value="P:asparagine biosynthetic process"/>
    <property type="evidence" value="ECO:0007669"/>
    <property type="project" value="InterPro"/>
</dbReference>
<gene>
    <name evidence="10" type="primary">asnB_1</name>
    <name evidence="10" type="ORF">Pla8534_15970</name>
</gene>
<feature type="site" description="Important for beta-aspartyl-AMP intermediate formation" evidence="7">
    <location>
        <position position="345"/>
    </location>
</feature>
<dbReference type="GO" id="GO:0004066">
    <property type="term" value="F:asparagine synthase (glutamine-hydrolyzing) activity"/>
    <property type="evidence" value="ECO:0007669"/>
    <property type="project" value="UniProtKB-EC"/>
</dbReference>
<dbReference type="Proteomes" id="UP000317648">
    <property type="component" value="Chromosome"/>
</dbReference>
<evidence type="ECO:0000256" key="2">
    <source>
        <dbReference type="ARBA" id="ARBA00005752"/>
    </source>
</evidence>